<evidence type="ECO:0000256" key="8">
    <source>
        <dbReference type="SAM" id="MobiDB-lite"/>
    </source>
</evidence>
<evidence type="ECO:0000256" key="7">
    <source>
        <dbReference type="ARBA" id="ARBA00023242"/>
    </source>
</evidence>
<keyword evidence="7" id="KW-0539">Nucleus</keyword>
<organism evidence="10 11">
    <name type="scientific">Cardiosporidium cionae</name>
    <dbReference type="NCBI Taxonomy" id="476202"/>
    <lineage>
        <taxon>Eukaryota</taxon>
        <taxon>Sar</taxon>
        <taxon>Alveolata</taxon>
        <taxon>Apicomplexa</taxon>
        <taxon>Aconoidasida</taxon>
        <taxon>Nephromycida</taxon>
        <taxon>Cardiosporidium</taxon>
    </lineage>
</organism>
<evidence type="ECO:0000256" key="4">
    <source>
        <dbReference type="ARBA" id="ARBA00011825"/>
    </source>
</evidence>
<gene>
    <name evidence="10" type="ORF">IE077_004290</name>
</gene>
<dbReference type="PANTHER" id="PTHR31077">
    <property type="entry name" value="U4/U6.U5 SMALL NUCLEAR RIBONUCLEOPROTEIN 27 KDA PROTEIN"/>
    <property type="match status" value="1"/>
</dbReference>
<feature type="compositionally biased region" description="Basic and acidic residues" evidence="8">
    <location>
        <begin position="29"/>
        <end position="44"/>
    </location>
</feature>
<feature type="domain" description="U4/U6.U5 small nuclear ribonucleoprotein 27kDa protein" evidence="9">
    <location>
        <begin position="163"/>
        <end position="217"/>
    </location>
</feature>
<evidence type="ECO:0000256" key="2">
    <source>
        <dbReference type="ARBA" id="ARBA00004123"/>
    </source>
</evidence>
<accession>A0ABQ7JCK0</accession>
<protein>
    <recommendedName>
        <fullName evidence="9">U4/U6.U5 small nuclear ribonucleoprotein 27kDa protein domain-containing protein</fullName>
    </recommendedName>
</protein>
<keyword evidence="6" id="KW-0508">mRNA splicing</keyword>
<comment type="caution">
    <text evidence="10">The sequence shown here is derived from an EMBL/GenBank/DDBJ whole genome shotgun (WGS) entry which is preliminary data.</text>
</comment>
<feature type="compositionally biased region" description="Polar residues" evidence="8">
    <location>
        <begin position="13"/>
        <end position="28"/>
    </location>
</feature>
<name>A0ABQ7JCK0_9APIC</name>
<feature type="region of interest" description="Disordered" evidence="8">
    <location>
        <begin position="175"/>
        <end position="218"/>
    </location>
</feature>
<keyword evidence="5" id="KW-0507">mRNA processing</keyword>
<feature type="compositionally biased region" description="Basic and acidic residues" evidence="8">
    <location>
        <begin position="177"/>
        <end position="186"/>
    </location>
</feature>
<evidence type="ECO:0000256" key="5">
    <source>
        <dbReference type="ARBA" id="ARBA00022664"/>
    </source>
</evidence>
<evidence type="ECO:0000256" key="1">
    <source>
        <dbReference type="ARBA" id="ARBA00003632"/>
    </source>
</evidence>
<dbReference type="PANTHER" id="PTHR31077:SF1">
    <property type="entry name" value="U4_U6.U5 SMALL NUCLEAR RIBONUCLEOPROTEIN 27 KDA PROTEIN"/>
    <property type="match status" value="1"/>
</dbReference>
<evidence type="ECO:0000313" key="10">
    <source>
        <dbReference type="EMBL" id="KAF8821709.1"/>
    </source>
</evidence>
<comment type="similarity">
    <text evidence="3">Belongs to the SNUT3 family.</text>
</comment>
<comment type="subcellular location">
    <subcellularLocation>
        <location evidence="2">Nucleus</location>
    </subcellularLocation>
</comment>
<feature type="compositionally biased region" description="Basic and acidic residues" evidence="8">
    <location>
        <begin position="60"/>
        <end position="73"/>
    </location>
</feature>
<feature type="region of interest" description="Disordered" evidence="8">
    <location>
        <begin position="1"/>
        <end position="160"/>
    </location>
</feature>
<comment type="subunit">
    <text evidence="4">Part of a tri-snRNP complex.</text>
</comment>
<dbReference type="Proteomes" id="UP000823046">
    <property type="component" value="Unassembled WGS sequence"/>
</dbReference>
<evidence type="ECO:0000313" key="11">
    <source>
        <dbReference type="Proteomes" id="UP000823046"/>
    </source>
</evidence>
<evidence type="ECO:0000256" key="3">
    <source>
        <dbReference type="ARBA" id="ARBA00008218"/>
    </source>
</evidence>
<evidence type="ECO:0000259" key="9">
    <source>
        <dbReference type="Pfam" id="PF08648"/>
    </source>
</evidence>
<proteinExistence type="inferred from homology"/>
<evidence type="ECO:0000256" key="6">
    <source>
        <dbReference type="ARBA" id="ARBA00023187"/>
    </source>
</evidence>
<dbReference type="InterPro" id="IPR013957">
    <property type="entry name" value="SNRNP27"/>
</dbReference>
<comment type="function">
    <text evidence="1">May play a role in mRNA splicing.</text>
</comment>
<reference evidence="10 11" key="1">
    <citation type="journal article" date="2020" name="bioRxiv">
        <title>Metabolic contributions of an alphaproteobacterial endosymbiont in the apicomplexan Cardiosporidium cionae.</title>
        <authorList>
            <person name="Hunter E.S."/>
            <person name="Paight C.J."/>
            <person name="Lane C.E."/>
        </authorList>
    </citation>
    <scope>NUCLEOTIDE SEQUENCE [LARGE SCALE GENOMIC DNA]</scope>
    <source>
        <strain evidence="10">ESH_2018</strain>
    </source>
</reference>
<feature type="compositionally biased region" description="Low complexity" evidence="8">
    <location>
        <begin position="139"/>
        <end position="152"/>
    </location>
</feature>
<dbReference type="EMBL" id="JADAQX010000141">
    <property type="protein sequence ID" value="KAF8821709.1"/>
    <property type="molecule type" value="Genomic_DNA"/>
</dbReference>
<dbReference type="Pfam" id="PF08648">
    <property type="entry name" value="SNRNP27"/>
    <property type="match status" value="1"/>
</dbReference>
<sequence>MLAGGNTRRRLRSPSNSASDRSFVSNSRACKDRTRGNRIKDSYRAKRGCSPNFDRRHHPDPRDFRETDGDRLHRSNYHPRLRSSVSPRANRLNHDSYRAGRQRRSPSVTAAAHPGGTVASAQYIASRDKNQQKSTTLPSSSLKRSASGSSSSGEERVENDLTEEQLLRKLLGFSEFDSSKGKEHGNSDLSGVNRKTKRRYRQYMNRKGGFNRPLSPTF</sequence>
<keyword evidence="11" id="KW-1185">Reference proteome</keyword>